<accession>A0AA89C9U8</accession>
<name>A0AA89C9U8_BURCE</name>
<dbReference type="Proteomes" id="UP000029575">
    <property type="component" value="Unassembled WGS sequence"/>
</dbReference>
<dbReference type="PANTHER" id="PTHR39087">
    <property type="entry name" value="UPF0104 MEMBRANE PROTEIN MJ1595"/>
    <property type="match status" value="1"/>
</dbReference>
<proteinExistence type="predicted"/>
<keyword evidence="4 6" id="KW-1133">Transmembrane helix</keyword>
<keyword evidence="5 6" id="KW-0472">Membrane</keyword>
<evidence type="ECO:0000256" key="6">
    <source>
        <dbReference type="SAM" id="Phobius"/>
    </source>
</evidence>
<evidence type="ECO:0000256" key="2">
    <source>
        <dbReference type="ARBA" id="ARBA00022475"/>
    </source>
</evidence>
<evidence type="ECO:0000256" key="1">
    <source>
        <dbReference type="ARBA" id="ARBA00004651"/>
    </source>
</evidence>
<gene>
    <name evidence="7" type="ORF">DM43_97</name>
</gene>
<dbReference type="RefSeq" id="WP_034204188.1">
    <property type="nucleotide sequence ID" value="NZ_KN150853.1"/>
</dbReference>
<evidence type="ECO:0000256" key="4">
    <source>
        <dbReference type="ARBA" id="ARBA00022989"/>
    </source>
</evidence>
<feature type="transmembrane region" description="Helical" evidence="6">
    <location>
        <begin position="133"/>
        <end position="158"/>
    </location>
</feature>
<dbReference type="PANTHER" id="PTHR39087:SF2">
    <property type="entry name" value="UPF0104 MEMBRANE PROTEIN MJ1595"/>
    <property type="match status" value="1"/>
</dbReference>
<evidence type="ECO:0000256" key="3">
    <source>
        <dbReference type="ARBA" id="ARBA00022692"/>
    </source>
</evidence>
<keyword evidence="3 6" id="KW-0812">Transmembrane</keyword>
<feature type="transmembrane region" description="Helical" evidence="6">
    <location>
        <begin position="170"/>
        <end position="191"/>
    </location>
</feature>
<feature type="transmembrane region" description="Helical" evidence="6">
    <location>
        <begin position="26"/>
        <end position="43"/>
    </location>
</feature>
<dbReference type="EMBL" id="JPGD01000006">
    <property type="protein sequence ID" value="KGB92857.1"/>
    <property type="molecule type" value="Genomic_DNA"/>
</dbReference>
<dbReference type="GO" id="GO:0005886">
    <property type="term" value="C:plasma membrane"/>
    <property type="evidence" value="ECO:0007669"/>
    <property type="project" value="UniProtKB-SubCell"/>
</dbReference>
<comment type="subcellular location">
    <subcellularLocation>
        <location evidence="1">Cell membrane</location>
        <topology evidence="1">Multi-pass membrane protein</topology>
    </subcellularLocation>
</comment>
<dbReference type="AlphaFoldDB" id="A0AA89C9U8"/>
<feature type="transmembrane region" description="Helical" evidence="6">
    <location>
        <begin position="268"/>
        <end position="287"/>
    </location>
</feature>
<dbReference type="NCBIfam" id="TIGR03476">
    <property type="entry name" value="HpnL"/>
    <property type="match status" value="1"/>
</dbReference>
<organism evidence="7 8">
    <name type="scientific">Burkholderia cepacia</name>
    <name type="common">Pseudomonas cepacia</name>
    <dbReference type="NCBI Taxonomy" id="292"/>
    <lineage>
        <taxon>Bacteria</taxon>
        <taxon>Pseudomonadati</taxon>
        <taxon>Pseudomonadota</taxon>
        <taxon>Betaproteobacteria</taxon>
        <taxon>Burkholderiales</taxon>
        <taxon>Burkholderiaceae</taxon>
        <taxon>Burkholderia</taxon>
        <taxon>Burkholderia cepacia complex</taxon>
    </lineage>
</organism>
<evidence type="ECO:0000313" key="8">
    <source>
        <dbReference type="Proteomes" id="UP000029575"/>
    </source>
</evidence>
<dbReference type="Pfam" id="PF03706">
    <property type="entry name" value="LPG_synthase_TM"/>
    <property type="match status" value="1"/>
</dbReference>
<feature type="transmembrane region" description="Helical" evidence="6">
    <location>
        <begin position="299"/>
        <end position="319"/>
    </location>
</feature>
<dbReference type="InterPro" id="IPR022791">
    <property type="entry name" value="L-PG_synthase/AglD"/>
</dbReference>
<keyword evidence="2" id="KW-1003">Cell membrane</keyword>
<evidence type="ECO:0000256" key="5">
    <source>
        <dbReference type="ARBA" id="ARBA00023136"/>
    </source>
</evidence>
<sequence>MTTEPNLDAAAAGRVALRGDARLRHAGRAIALGGLALAVWLVWREHPQDILHRLRTAGAGLLVAALAHILPMLANAWDWRMLIRGPRRPSLPTMLKLVWIRESINGLLPVARIGGEIVSFGLLRQAGVRPATAVASLVADMQLTLISQLIFALVAIGYVLERVSSDAARVAANLAIGMAALVPVLLLFALVQHARPFERAMRVLNRVTSGKVVALVGESARTDQSIRMIWRKTGVVVRYLGIWQTLQFAGYALEIWLALVFLGADPSFAQALAIEALIQLVSSIAFLMPGGLGVQEGGFVLIGGLLGFDAPTCLALAGARRVRDLLFYLPGLIAWQWAAGSAARPGGPTRAPLPAGDAAGPQ</sequence>
<feature type="transmembrane region" description="Helical" evidence="6">
    <location>
        <begin position="55"/>
        <end position="77"/>
    </location>
</feature>
<comment type="caution">
    <text evidence="7">The sequence shown here is derived from an EMBL/GenBank/DDBJ whole genome shotgun (WGS) entry which is preliminary data.</text>
</comment>
<evidence type="ECO:0000313" key="7">
    <source>
        <dbReference type="EMBL" id="KGB92857.1"/>
    </source>
</evidence>
<feature type="transmembrane region" description="Helical" evidence="6">
    <location>
        <begin position="236"/>
        <end position="262"/>
    </location>
</feature>
<reference evidence="7 8" key="1">
    <citation type="submission" date="2014-06" db="EMBL/GenBank/DDBJ databases">
        <authorList>
            <person name="Bishop-Lilly K.A."/>
            <person name="Broomall S.M."/>
            <person name="Chain P.S."/>
            <person name="Chertkov O."/>
            <person name="Coyne S.R."/>
            <person name="Daligault H.E."/>
            <person name="Davenport K.W."/>
            <person name="Erkkila T."/>
            <person name="Frey K.G."/>
            <person name="Gibbons H.S."/>
            <person name="Gu W."/>
            <person name="Jaissle J."/>
            <person name="Johnson S.L."/>
            <person name="Koroleva G.I."/>
            <person name="Ladner J.T."/>
            <person name="Lo C.-C."/>
            <person name="Minogue T.D."/>
            <person name="Munk C."/>
            <person name="Palacios G.F."/>
            <person name="Redden C.L."/>
            <person name="Rosenzweig C.N."/>
            <person name="Scholz M.B."/>
            <person name="Teshima H."/>
            <person name="Xu Y."/>
        </authorList>
    </citation>
    <scope>NUCLEOTIDE SEQUENCE [LARGE SCALE GENOMIC DNA]</scope>
    <source>
        <strain evidence="7 8">DWS 37UF10B-2</strain>
    </source>
</reference>
<protein>
    <submittedName>
        <fullName evidence="7">Membrane family protein</fullName>
    </submittedName>
</protein>